<dbReference type="PANTHER" id="PTHR14440">
    <property type="entry name" value="DNA-DIRECTED RNA POLYMERASE I SUBUNIT RPA49"/>
    <property type="match status" value="1"/>
</dbReference>
<reference evidence="7 8" key="3">
    <citation type="journal article" date="2015" name="Genome Announc.">
        <title>Draft Genome Sequence of the Archiascomycetous Yeast Saitoella complicata.</title>
        <authorList>
            <person name="Yamauchi K."/>
            <person name="Kondo S."/>
            <person name="Hamamoto M."/>
            <person name="Takahashi Y."/>
            <person name="Ogura Y."/>
            <person name="Hayashi T."/>
            <person name="Nishida H."/>
        </authorList>
    </citation>
    <scope>NUCLEOTIDE SEQUENCE [LARGE SCALE GENOMIC DNA]</scope>
    <source>
        <strain evidence="7 8">NRRL Y-17804</strain>
    </source>
</reference>
<dbReference type="OMA" id="LWNHYVA"/>
<feature type="compositionally biased region" description="Basic and acidic residues" evidence="6">
    <location>
        <begin position="185"/>
        <end position="199"/>
    </location>
</feature>
<keyword evidence="3" id="KW-0240">DNA-directed RNA polymerase</keyword>
<dbReference type="STRING" id="698492.A0A0E9NJN0"/>
<evidence type="ECO:0000313" key="8">
    <source>
        <dbReference type="Proteomes" id="UP000033140"/>
    </source>
</evidence>
<keyword evidence="8" id="KW-1185">Reference proteome</keyword>
<evidence type="ECO:0000256" key="5">
    <source>
        <dbReference type="ARBA" id="ARBA00023242"/>
    </source>
</evidence>
<evidence type="ECO:0008006" key="9">
    <source>
        <dbReference type="Google" id="ProtNLM"/>
    </source>
</evidence>
<evidence type="ECO:0000313" key="7">
    <source>
        <dbReference type="EMBL" id="GAO50087.1"/>
    </source>
</evidence>
<evidence type="ECO:0000256" key="6">
    <source>
        <dbReference type="SAM" id="MobiDB-lite"/>
    </source>
</evidence>
<reference evidence="7 8" key="2">
    <citation type="journal article" date="2014" name="J. Gen. Appl. Microbiol.">
        <title>The early diverging ascomycetous budding yeast Saitoella complicata has three histone deacetylases belonging to the Clr6, Hos2, and Rpd3 lineages.</title>
        <authorList>
            <person name="Nishida H."/>
            <person name="Matsumoto T."/>
            <person name="Kondo S."/>
            <person name="Hamamoto M."/>
            <person name="Yoshikawa H."/>
        </authorList>
    </citation>
    <scope>NUCLEOTIDE SEQUENCE [LARGE SCALE GENOMIC DNA]</scope>
    <source>
        <strain evidence="7 8">NRRL Y-17804</strain>
    </source>
</reference>
<dbReference type="GO" id="GO:0000428">
    <property type="term" value="C:DNA-directed RNA polymerase complex"/>
    <property type="evidence" value="ECO:0007669"/>
    <property type="project" value="UniProtKB-KW"/>
</dbReference>
<dbReference type="GO" id="GO:0006351">
    <property type="term" value="P:DNA-templated transcription"/>
    <property type="evidence" value="ECO:0007669"/>
    <property type="project" value="InterPro"/>
</dbReference>
<evidence type="ECO:0000256" key="1">
    <source>
        <dbReference type="ARBA" id="ARBA00004604"/>
    </source>
</evidence>
<comment type="subcellular location">
    <subcellularLocation>
        <location evidence="1">Nucleus</location>
        <location evidence="1">Nucleolus</location>
    </subcellularLocation>
</comment>
<feature type="region of interest" description="Disordered" evidence="6">
    <location>
        <begin position="1"/>
        <end position="20"/>
    </location>
</feature>
<evidence type="ECO:0000256" key="2">
    <source>
        <dbReference type="ARBA" id="ARBA00009430"/>
    </source>
</evidence>
<comment type="caution">
    <text evidence="7">The sequence shown here is derived from an EMBL/GenBank/DDBJ whole genome shotgun (WGS) entry which is preliminary data.</text>
</comment>
<dbReference type="AlphaFoldDB" id="A0A0E9NJN0"/>
<dbReference type="GO" id="GO:0003677">
    <property type="term" value="F:DNA binding"/>
    <property type="evidence" value="ECO:0007669"/>
    <property type="project" value="InterPro"/>
</dbReference>
<feature type="region of interest" description="Disordered" evidence="6">
    <location>
        <begin position="183"/>
        <end position="211"/>
    </location>
</feature>
<dbReference type="Pfam" id="PF06870">
    <property type="entry name" value="RNA_pol_I_A49"/>
    <property type="match status" value="1"/>
</dbReference>
<dbReference type="OrthoDB" id="532500at2759"/>
<keyword evidence="4" id="KW-0804">Transcription</keyword>
<comment type="similarity">
    <text evidence="2">Belongs to the eukaryotic RPA49/POLR1E RNA polymerase subunit family.</text>
</comment>
<dbReference type="RefSeq" id="XP_019025657.1">
    <property type="nucleotide sequence ID" value="XM_019168341.1"/>
</dbReference>
<protein>
    <recommendedName>
        <fullName evidence="9">DNA-directed RNA polymerase I subunit RPA49</fullName>
    </recommendedName>
</protein>
<accession>A0A0E9NJN0</accession>
<proteinExistence type="inferred from homology"/>
<name>A0A0E9NJN0_SAICN</name>
<sequence>MSSDKKRKAPSSTEAPASIAVKVRSGEDARTPYIATFPGVTAPQNLTFDAYKRKKPKKSSEAKDVVLHGSTDRIEFDAQNFGHGEEGLCDYYVGIYDKSTNKVEIVPAPHVHVTRTVKALKNISRDDKGRQQYREARNALGEAFGTKKAKQAIKSQDANKVEASTLDNVADAIVSDVKAATKNMPTKEDMKREQEEDRPIPTPNVESETPAGVYPLDTVISPAELSIINVKPFLAPDLATDKKKREGLLPYRQSTYVTDRLTKILSSNAEKKDTHRLKLLYYASLLMAFYVNHRVAGKKDILSTKLGSPPQILVDGFISRYTEQPGGDARPVVTAKRLDKVLCYLFVVCLHLDNFSVDMNMLAADLSLKAARTQELFRTLGCKVMGCTETQRVALNISKAEARNYKRAVLKCPPEFPEVRKRIMAKR</sequence>
<dbReference type="Proteomes" id="UP000033140">
    <property type="component" value="Unassembled WGS sequence"/>
</dbReference>
<dbReference type="EMBL" id="BACD03000029">
    <property type="protein sequence ID" value="GAO50087.1"/>
    <property type="molecule type" value="Genomic_DNA"/>
</dbReference>
<dbReference type="InterPro" id="IPR009668">
    <property type="entry name" value="RNA_pol-assoc_fac_A49-like"/>
</dbReference>
<organism evidence="7 8">
    <name type="scientific">Saitoella complicata (strain BCRC 22490 / CBS 7301 / JCM 7358 / NBRC 10748 / NRRL Y-17804)</name>
    <dbReference type="NCBI Taxonomy" id="698492"/>
    <lineage>
        <taxon>Eukaryota</taxon>
        <taxon>Fungi</taxon>
        <taxon>Dikarya</taxon>
        <taxon>Ascomycota</taxon>
        <taxon>Taphrinomycotina</taxon>
        <taxon>Taphrinomycotina incertae sedis</taxon>
        <taxon>Saitoella</taxon>
    </lineage>
</organism>
<evidence type="ECO:0000256" key="4">
    <source>
        <dbReference type="ARBA" id="ARBA00023163"/>
    </source>
</evidence>
<evidence type="ECO:0000256" key="3">
    <source>
        <dbReference type="ARBA" id="ARBA00022478"/>
    </source>
</evidence>
<reference evidence="7 8" key="1">
    <citation type="journal article" date="2011" name="J. Gen. Appl. Microbiol.">
        <title>Draft genome sequencing of the enigmatic yeast Saitoella complicata.</title>
        <authorList>
            <person name="Nishida H."/>
            <person name="Hamamoto M."/>
            <person name="Sugiyama J."/>
        </authorList>
    </citation>
    <scope>NUCLEOTIDE SEQUENCE [LARGE SCALE GENOMIC DNA]</scope>
    <source>
        <strain evidence="7 8">NRRL Y-17804</strain>
    </source>
</reference>
<keyword evidence="5" id="KW-0539">Nucleus</keyword>
<dbReference type="GO" id="GO:0005730">
    <property type="term" value="C:nucleolus"/>
    <property type="evidence" value="ECO:0007669"/>
    <property type="project" value="UniProtKB-SubCell"/>
</dbReference>
<gene>
    <name evidence="7" type="ORF">G7K_4222-t1</name>
</gene>